<evidence type="ECO:0000313" key="2">
    <source>
        <dbReference type="Ensembl" id="ENSDNVP00000026542.1"/>
    </source>
</evidence>
<keyword evidence="1" id="KW-0812">Transmembrane</keyword>
<feature type="transmembrane region" description="Helical" evidence="1">
    <location>
        <begin position="16"/>
        <end position="39"/>
    </location>
</feature>
<organism evidence="2 3">
    <name type="scientific">Dromaius novaehollandiae</name>
    <name type="common">Emu</name>
    <dbReference type="NCBI Taxonomy" id="8790"/>
    <lineage>
        <taxon>Eukaryota</taxon>
        <taxon>Metazoa</taxon>
        <taxon>Chordata</taxon>
        <taxon>Craniata</taxon>
        <taxon>Vertebrata</taxon>
        <taxon>Euteleostomi</taxon>
        <taxon>Archelosauria</taxon>
        <taxon>Archosauria</taxon>
        <taxon>Dinosauria</taxon>
        <taxon>Saurischia</taxon>
        <taxon>Theropoda</taxon>
        <taxon>Coelurosauria</taxon>
        <taxon>Aves</taxon>
        <taxon>Palaeognathae</taxon>
        <taxon>Casuariiformes</taxon>
        <taxon>Dromaiidae</taxon>
        <taxon>Dromaius</taxon>
    </lineage>
</organism>
<reference evidence="2" key="1">
    <citation type="submission" date="2025-08" db="UniProtKB">
        <authorList>
            <consortium name="Ensembl"/>
        </authorList>
    </citation>
    <scope>IDENTIFICATION</scope>
</reference>
<accession>A0A8C4KLA9</accession>
<name>A0A8C4KLA9_DRONO</name>
<keyword evidence="3" id="KW-1185">Reference proteome</keyword>
<keyword evidence="1" id="KW-0472">Membrane</keyword>
<dbReference type="Proteomes" id="UP000694423">
    <property type="component" value="Unplaced"/>
</dbReference>
<dbReference type="Ensembl" id="ENSDNVT00000032089.1">
    <property type="protein sequence ID" value="ENSDNVP00000026542.1"/>
    <property type="gene ID" value="ENSDNVG00000018457.1"/>
</dbReference>
<keyword evidence="1" id="KW-1133">Transmembrane helix</keyword>
<sequence>DDVDTAFFSLRVISDFFFFCYLTHFIIFFSFPFMEWSVLKKVVWSLRHSHPYRRPV</sequence>
<evidence type="ECO:0000256" key="1">
    <source>
        <dbReference type="SAM" id="Phobius"/>
    </source>
</evidence>
<reference evidence="2" key="2">
    <citation type="submission" date="2025-09" db="UniProtKB">
        <authorList>
            <consortium name="Ensembl"/>
        </authorList>
    </citation>
    <scope>IDENTIFICATION</scope>
</reference>
<protein>
    <submittedName>
        <fullName evidence="2">Uncharacterized protein</fullName>
    </submittedName>
</protein>
<proteinExistence type="predicted"/>
<evidence type="ECO:0000313" key="3">
    <source>
        <dbReference type="Proteomes" id="UP000694423"/>
    </source>
</evidence>
<dbReference type="AlphaFoldDB" id="A0A8C4KLA9"/>